<dbReference type="GO" id="GO:0016020">
    <property type="term" value="C:membrane"/>
    <property type="evidence" value="ECO:0007669"/>
    <property type="project" value="InterPro"/>
</dbReference>
<evidence type="ECO:0000313" key="3">
    <source>
        <dbReference type="Proteomes" id="UP000216024"/>
    </source>
</evidence>
<feature type="transmembrane region" description="Helical" evidence="1">
    <location>
        <begin position="68"/>
        <end position="88"/>
    </location>
</feature>
<dbReference type="PANTHER" id="PTHR35335:SF1">
    <property type="entry name" value="UPF0716 PROTEIN FXSA"/>
    <property type="match status" value="1"/>
</dbReference>
<keyword evidence="1" id="KW-0472">Membrane</keyword>
<dbReference type="Proteomes" id="UP000216024">
    <property type="component" value="Unassembled WGS sequence"/>
</dbReference>
<dbReference type="InterPro" id="IPR007313">
    <property type="entry name" value="FxsA"/>
</dbReference>
<keyword evidence="3" id="KW-1185">Reference proteome</keyword>
<organism evidence="2 3">
    <name type="scientific">Anaeromicrobium sediminis</name>
    <dbReference type="NCBI Taxonomy" id="1478221"/>
    <lineage>
        <taxon>Bacteria</taxon>
        <taxon>Bacillati</taxon>
        <taxon>Bacillota</taxon>
        <taxon>Clostridia</taxon>
        <taxon>Peptostreptococcales</taxon>
        <taxon>Thermotaleaceae</taxon>
        <taxon>Anaeromicrobium</taxon>
    </lineage>
</organism>
<accession>A0A267MEZ3</accession>
<comment type="caution">
    <text evidence="2">The sequence shown here is derived from an EMBL/GenBank/DDBJ whole genome shotgun (WGS) entry which is preliminary data.</text>
</comment>
<keyword evidence="1" id="KW-0812">Transmembrane</keyword>
<dbReference type="PANTHER" id="PTHR35335">
    <property type="entry name" value="UPF0716 PROTEIN FXSA"/>
    <property type="match status" value="1"/>
</dbReference>
<feature type="transmembrane region" description="Helical" evidence="1">
    <location>
        <begin position="27"/>
        <end position="47"/>
    </location>
</feature>
<gene>
    <name evidence="2" type="ORF">CCE28_16895</name>
</gene>
<name>A0A267MEZ3_9FIRM</name>
<proteinExistence type="predicted"/>
<keyword evidence="1" id="KW-1133">Transmembrane helix</keyword>
<dbReference type="NCBIfam" id="NF008528">
    <property type="entry name" value="PRK11463.1-2"/>
    <property type="match status" value="1"/>
</dbReference>
<dbReference type="OrthoDB" id="9792788at2"/>
<dbReference type="Pfam" id="PF04186">
    <property type="entry name" value="FxsA"/>
    <property type="match status" value="1"/>
</dbReference>
<dbReference type="EMBL" id="NIBG01000019">
    <property type="protein sequence ID" value="PAB58151.1"/>
    <property type="molecule type" value="Genomic_DNA"/>
</dbReference>
<evidence type="ECO:0000313" key="2">
    <source>
        <dbReference type="EMBL" id="PAB58151.1"/>
    </source>
</evidence>
<reference evidence="2 3" key="1">
    <citation type="submission" date="2017-06" db="EMBL/GenBank/DDBJ databases">
        <title>Draft genome sequence of anaerobic fermentative bacterium Anaeromicrobium sediminis DY2726D isolated from West Pacific Ocean sediments.</title>
        <authorList>
            <person name="Zeng X."/>
        </authorList>
    </citation>
    <scope>NUCLEOTIDE SEQUENCE [LARGE SCALE GENOMIC DNA]</scope>
    <source>
        <strain evidence="2 3">DY2726D</strain>
    </source>
</reference>
<sequence length="128" mass="14154">MLLRLIILFTTVPLLELTLLLKLNTKIGFMPTISIVLITGVVGAYLAKSQGRDIIMKIRFDISQGRMPANELINGLCVLVGGAMLLTPGIITDGLGFILVIPMTREIIKIALKKRIENMIDDGRINFY</sequence>
<protein>
    <submittedName>
        <fullName evidence="2">FxsA protein</fullName>
    </submittedName>
</protein>
<dbReference type="RefSeq" id="WP_095134904.1">
    <property type="nucleotide sequence ID" value="NZ_NIBG01000019.1"/>
</dbReference>
<evidence type="ECO:0000256" key="1">
    <source>
        <dbReference type="SAM" id="Phobius"/>
    </source>
</evidence>
<dbReference type="AlphaFoldDB" id="A0A267MEZ3"/>